<dbReference type="PANTHER" id="PTHR42924">
    <property type="entry name" value="EXONUCLEASE"/>
    <property type="match status" value="1"/>
</dbReference>
<dbReference type="InterPro" id="IPR052018">
    <property type="entry name" value="PHP_domain"/>
</dbReference>
<dbReference type="Gene3D" id="3.20.20.140">
    <property type="entry name" value="Metal-dependent hydrolases"/>
    <property type="match status" value="1"/>
</dbReference>
<dbReference type="GO" id="GO:0004534">
    <property type="term" value="F:5'-3' RNA exonuclease activity"/>
    <property type="evidence" value="ECO:0007669"/>
    <property type="project" value="TreeGrafter"/>
</dbReference>
<dbReference type="InterPro" id="IPR016195">
    <property type="entry name" value="Pol/histidinol_Pase-like"/>
</dbReference>
<evidence type="ECO:0000259" key="1">
    <source>
        <dbReference type="SMART" id="SM00481"/>
    </source>
</evidence>
<dbReference type="AlphaFoldDB" id="X1Q3M6"/>
<dbReference type="SUPFAM" id="SSF89550">
    <property type="entry name" value="PHP domain-like"/>
    <property type="match status" value="1"/>
</dbReference>
<dbReference type="InterPro" id="IPR003141">
    <property type="entry name" value="Pol/His_phosphatase_N"/>
</dbReference>
<dbReference type="SMART" id="SM00481">
    <property type="entry name" value="POLIIIAc"/>
    <property type="match status" value="1"/>
</dbReference>
<name>X1Q3M6_9ZZZZ</name>
<accession>X1Q3M6</accession>
<dbReference type="Pfam" id="PF02811">
    <property type="entry name" value="PHP"/>
    <property type="match status" value="1"/>
</dbReference>
<comment type="caution">
    <text evidence="2">The sequence shown here is derived from an EMBL/GenBank/DDBJ whole genome shotgun (WGS) entry which is preliminary data.</text>
</comment>
<dbReference type="EMBL" id="BARV01030130">
    <property type="protein sequence ID" value="GAI37844.1"/>
    <property type="molecule type" value="Genomic_DNA"/>
</dbReference>
<evidence type="ECO:0000313" key="2">
    <source>
        <dbReference type="EMBL" id="GAI37844.1"/>
    </source>
</evidence>
<dbReference type="GO" id="GO:0035312">
    <property type="term" value="F:5'-3' DNA exonuclease activity"/>
    <property type="evidence" value="ECO:0007669"/>
    <property type="project" value="TreeGrafter"/>
</dbReference>
<dbReference type="PANTHER" id="PTHR42924:SF3">
    <property type="entry name" value="POLYMERASE_HISTIDINOL PHOSPHATASE N-TERMINAL DOMAIN-CONTAINING PROTEIN"/>
    <property type="match status" value="1"/>
</dbReference>
<protein>
    <recommendedName>
        <fullName evidence="1">Polymerase/histidinol phosphatase N-terminal domain-containing protein</fullName>
    </recommendedName>
</protein>
<gene>
    <name evidence="2" type="ORF">S06H3_47908</name>
</gene>
<feature type="domain" description="Polymerase/histidinol phosphatase N-terminal" evidence="1">
    <location>
        <begin position="17"/>
        <end position="65"/>
    </location>
</feature>
<sequence length="72" mass="8094">MISKMAINYGKTARGYYDLHCHTKASDGRLPIEKLLRVAKKQKLKGFCVTDHDILESSAKANSVSTDKREII</sequence>
<organism evidence="2">
    <name type="scientific">marine sediment metagenome</name>
    <dbReference type="NCBI Taxonomy" id="412755"/>
    <lineage>
        <taxon>unclassified sequences</taxon>
        <taxon>metagenomes</taxon>
        <taxon>ecological metagenomes</taxon>
    </lineage>
</organism>
<dbReference type="InterPro" id="IPR004013">
    <property type="entry name" value="PHP_dom"/>
</dbReference>
<proteinExistence type="predicted"/>
<reference evidence="2" key="1">
    <citation type="journal article" date="2014" name="Front. Microbiol.">
        <title>High frequency of phylogenetically diverse reductive dehalogenase-homologous genes in deep subseafloor sedimentary metagenomes.</title>
        <authorList>
            <person name="Kawai M."/>
            <person name="Futagami T."/>
            <person name="Toyoda A."/>
            <person name="Takaki Y."/>
            <person name="Nishi S."/>
            <person name="Hori S."/>
            <person name="Arai W."/>
            <person name="Tsubouchi T."/>
            <person name="Morono Y."/>
            <person name="Uchiyama I."/>
            <person name="Ito T."/>
            <person name="Fujiyama A."/>
            <person name="Inagaki F."/>
            <person name="Takami H."/>
        </authorList>
    </citation>
    <scope>NUCLEOTIDE SEQUENCE</scope>
    <source>
        <strain evidence="2">Expedition CK06-06</strain>
    </source>
</reference>